<proteinExistence type="predicted"/>
<accession>A0A2Y9TZV3</accession>
<keyword evidence="2" id="KW-0238">DNA-binding</keyword>
<name>A0A2Y9TZV3_9GAMM</name>
<dbReference type="Proteomes" id="UP000244908">
    <property type="component" value="Chromosome"/>
</dbReference>
<organism evidence="2 3">
    <name type="scientific">Limnobaculum parvum</name>
    <dbReference type="NCBI Taxonomy" id="2172103"/>
    <lineage>
        <taxon>Bacteria</taxon>
        <taxon>Pseudomonadati</taxon>
        <taxon>Pseudomonadota</taxon>
        <taxon>Gammaproteobacteria</taxon>
        <taxon>Enterobacterales</taxon>
        <taxon>Budviciaceae</taxon>
        <taxon>Limnobaculum</taxon>
    </lineage>
</organism>
<dbReference type="KEGG" id="lpv:HYN51_12100"/>
<gene>
    <name evidence="2" type="ORF">HYN51_12100</name>
</gene>
<reference evidence="2 3" key="1">
    <citation type="journal article" date="2019" name="Int. J. Syst. Evol. Microbiol.">
        <title>Limnobaculum parvum gen. nov., sp. nov., isolated from a freshwater lake.</title>
        <authorList>
            <person name="Baek C."/>
            <person name="Shin S.K."/>
            <person name="Yi H."/>
        </authorList>
    </citation>
    <scope>NUCLEOTIDE SEQUENCE [LARGE SCALE GENOMIC DNA]</scope>
    <source>
        <strain evidence="2 3">HYN0051</strain>
    </source>
</reference>
<evidence type="ECO:0000259" key="1">
    <source>
        <dbReference type="PROSITE" id="PS51702"/>
    </source>
</evidence>
<dbReference type="AlphaFoldDB" id="A0A2Y9TZV3"/>
<feature type="domain" description="HTH Mu-type" evidence="1">
    <location>
        <begin position="2"/>
        <end position="69"/>
    </location>
</feature>
<evidence type="ECO:0000313" key="2">
    <source>
        <dbReference type="EMBL" id="AWH89225.1"/>
    </source>
</evidence>
<dbReference type="InterPro" id="IPR036388">
    <property type="entry name" value="WH-like_DNA-bd_sf"/>
</dbReference>
<evidence type="ECO:0000313" key="3">
    <source>
        <dbReference type="Proteomes" id="UP000244908"/>
    </source>
</evidence>
<dbReference type="OrthoDB" id="6538337at2"/>
<dbReference type="InterPro" id="IPR009061">
    <property type="entry name" value="DNA-bd_dom_put_sf"/>
</dbReference>
<dbReference type="SUPFAM" id="SSF46955">
    <property type="entry name" value="Putative DNA-binding domain"/>
    <property type="match status" value="1"/>
</dbReference>
<dbReference type="Gene3D" id="1.10.10.10">
    <property type="entry name" value="Winged helix-like DNA-binding domain superfamily/Winged helix DNA-binding domain"/>
    <property type="match status" value="1"/>
</dbReference>
<protein>
    <submittedName>
        <fullName evidence="2">DNA-binding protein</fullName>
    </submittedName>
</protein>
<keyword evidence="3" id="KW-1185">Reference proteome</keyword>
<dbReference type="PROSITE" id="PS51702">
    <property type="entry name" value="HTH_MU"/>
    <property type="match status" value="1"/>
</dbReference>
<dbReference type="EMBL" id="CP029185">
    <property type="protein sequence ID" value="AWH89225.1"/>
    <property type="molecule type" value="Genomic_DNA"/>
</dbReference>
<dbReference type="GO" id="GO:0003677">
    <property type="term" value="F:DNA binding"/>
    <property type="evidence" value="ECO:0007669"/>
    <property type="project" value="UniProtKB-KW"/>
</dbReference>
<dbReference type="RefSeq" id="WP_108901275.1">
    <property type="nucleotide sequence ID" value="NZ_CP029185.2"/>
</dbReference>
<dbReference type="Pfam" id="PF02316">
    <property type="entry name" value="HTH_Tnp_Mu_1"/>
    <property type="match status" value="1"/>
</dbReference>
<sequence length="124" mass="13785">MKKEWFSTRELTGVAGLPGTIQGINQKAHREKWESRKRTGVQGKALEYYINSIPEKVQIALQAKENGVPFDAIPNDSLSVWISAFHQLTATEREKLISLLMRQGIAGLMAKVNWGEGSDDASQS</sequence>
<dbReference type="InterPro" id="IPR003314">
    <property type="entry name" value="Mu-type_HTH"/>
</dbReference>